<sequence>MLFMSTLDLLYLKYFRMNNPLPTAFDLINAILVADLLYKLRSVDDHEAYIATTESDSTHMAYQDHVISMTLGTPTVDEDTIAAIKTTLSLLPKGDSDALECNASSDADTTGDRSSIMQMDVLRLGAWEEEFGSEPLGEGDITDDVQWGGPLRPISSSRSETQSHCSGFTENFSHV</sequence>
<dbReference type="EMBL" id="JASBNA010000007">
    <property type="protein sequence ID" value="KAK7689934.1"/>
    <property type="molecule type" value="Genomic_DNA"/>
</dbReference>
<proteinExistence type="predicted"/>
<organism evidence="2 3">
    <name type="scientific">Cerrena zonata</name>
    <dbReference type="NCBI Taxonomy" id="2478898"/>
    <lineage>
        <taxon>Eukaryota</taxon>
        <taxon>Fungi</taxon>
        <taxon>Dikarya</taxon>
        <taxon>Basidiomycota</taxon>
        <taxon>Agaricomycotina</taxon>
        <taxon>Agaricomycetes</taxon>
        <taxon>Polyporales</taxon>
        <taxon>Cerrenaceae</taxon>
        <taxon>Cerrena</taxon>
    </lineage>
</organism>
<evidence type="ECO:0000313" key="3">
    <source>
        <dbReference type="Proteomes" id="UP001385951"/>
    </source>
</evidence>
<evidence type="ECO:0000313" key="2">
    <source>
        <dbReference type="EMBL" id="KAK7689934.1"/>
    </source>
</evidence>
<evidence type="ECO:0000256" key="1">
    <source>
        <dbReference type="SAM" id="MobiDB-lite"/>
    </source>
</evidence>
<comment type="caution">
    <text evidence="2">The sequence shown here is derived from an EMBL/GenBank/DDBJ whole genome shotgun (WGS) entry which is preliminary data.</text>
</comment>
<feature type="compositionally biased region" description="Polar residues" evidence="1">
    <location>
        <begin position="154"/>
        <end position="175"/>
    </location>
</feature>
<gene>
    <name evidence="2" type="ORF">QCA50_006574</name>
</gene>
<feature type="region of interest" description="Disordered" evidence="1">
    <location>
        <begin position="133"/>
        <end position="175"/>
    </location>
</feature>
<protein>
    <submittedName>
        <fullName evidence="2">Uncharacterized protein</fullName>
    </submittedName>
</protein>
<reference evidence="2 3" key="1">
    <citation type="submission" date="2022-09" db="EMBL/GenBank/DDBJ databases">
        <authorList>
            <person name="Palmer J.M."/>
        </authorList>
    </citation>
    <scope>NUCLEOTIDE SEQUENCE [LARGE SCALE GENOMIC DNA]</scope>
    <source>
        <strain evidence="2 3">DSM 7382</strain>
    </source>
</reference>
<accession>A0AAW0GJL1</accession>
<keyword evidence="3" id="KW-1185">Reference proteome</keyword>
<dbReference type="Proteomes" id="UP001385951">
    <property type="component" value="Unassembled WGS sequence"/>
</dbReference>
<name>A0AAW0GJL1_9APHY</name>
<dbReference type="AlphaFoldDB" id="A0AAW0GJL1"/>